<dbReference type="Pfam" id="PF12937">
    <property type="entry name" value="F-box-like"/>
    <property type="match status" value="1"/>
</dbReference>
<evidence type="ECO:0000313" key="4">
    <source>
        <dbReference type="Proteomes" id="UP000199069"/>
    </source>
</evidence>
<dbReference type="EMBL" id="CWKI01000006">
    <property type="protein sequence ID" value="CTR07516.1"/>
    <property type="molecule type" value="Genomic_DNA"/>
</dbReference>
<accession>A0A0K3CJY2</accession>
<reference evidence="3 4" key="1">
    <citation type="submission" date="2015-07" db="EMBL/GenBank/DDBJ databases">
        <authorList>
            <person name="Cajimat M.N.B."/>
            <person name="Milazzo M.L."/>
            <person name="Fulhorst C.F."/>
        </authorList>
    </citation>
    <scope>NUCLEOTIDE SEQUENCE [LARGE SCALE GENOMIC DNA]</scope>
    <source>
        <strain evidence="3">Single colony</strain>
    </source>
</reference>
<evidence type="ECO:0000259" key="2">
    <source>
        <dbReference type="Pfam" id="PF12937"/>
    </source>
</evidence>
<feature type="compositionally biased region" description="Low complexity" evidence="1">
    <location>
        <begin position="307"/>
        <end position="316"/>
    </location>
</feature>
<feature type="compositionally biased region" description="Basic and acidic residues" evidence="1">
    <location>
        <begin position="343"/>
        <end position="352"/>
    </location>
</feature>
<evidence type="ECO:0000313" key="3">
    <source>
        <dbReference type="EMBL" id="CTR07516.1"/>
    </source>
</evidence>
<proteinExistence type="predicted"/>
<dbReference type="Proteomes" id="UP000199069">
    <property type="component" value="Unassembled WGS sequence"/>
</dbReference>
<dbReference type="AlphaFoldDB" id="A0A0K3CJY2"/>
<gene>
    <name evidence="3" type="primary">FGENESH: predicted gene_6.299</name>
    <name evidence="3" type="ORF">BN2166_0033770</name>
</gene>
<feature type="non-terminal residue" evidence="3">
    <location>
        <position position="1"/>
    </location>
</feature>
<evidence type="ECO:0000256" key="1">
    <source>
        <dbReference type="SAM" id="MobiDB-lite"/>
    </source>
</evidence>
<organism evidence="3 4">
    <name type="scientific">Rhodotorula toruloides</name>
    <name type="common">Yeast</name>
    <name type="synonym">Rhodosporidium toruloides</name>
    <dbReference type="NCBI Taxonomy" id="5286"/>
    <lineage>
        <taxon>Eukaryota</taxon>
        <taxon>Fungi</taxon>
        <taxon>Dikarya</taxon>
        <taxon>Basidiomycota</taxon>
        <taxon>Pucciniomycotina</taxon>
        <taxon>Microbotryomycetes</taxon>
        <taxon>Sporidiobolales</taxon>
        <taxon>Sporidiobolaceae</taxon>
        <taxon>Rhodotorula</taxon>
    </lineage>
</organism>
<sequence>VGYLGPDFAEFSSLRTLGFWVGLFDDSGAEDSLTSTRPAHAVPLKNLFLHVIEGVKQSAALLTHAVLDTLDPSTLTECTLKGRHDDMVAIEWLARCPQLRKLEIYLDQLTLQPDHLTALCRRLPTFQALQELAVFPPTYSSDFVLLPGLLADEQATISLQQFLKSLPSTARDVQVFNLYFSNAAGFRRMDYDELLGMPHDLAFEGIMKLPDEDSTLTAGDSLRYRFVRCIRTRIAGCEPEWLLSAKVSASKRRLPSTSRLSHLTLRPLTLAAMLSIRSLGRLLGSLVCLKVNVSEPALHDRLPPAAPASLEAPPHANASDRLSATTVDPASGRMTSEPAVAAQERRVYHPTDEASSDDSPSPRLPPELLLAILEHVLADESGRDALTRVCRTSKDMRQLAEPLLYRDLSFEVLVCRRRILCHHDFQCLSPPGLSLTQEQAVGVCTLKLKVVRISCDGQHGRSDNDFLPTLPNLHSLAGEPSWHDDVWHEELTRDILEWVGPHLPQLSSLDLTAVGWRMGAYATDTQCMSYERE</sequence>
<name>A0A0K3CJY2_RHOTO</name>
<feature type="region of interest" description="Disordered" evidence="1">
    <location>
        <begin position="304"/>
        <end position="363"/>
    </location>
</feature>
<dbReference type="InterPro" id="IPR001810">
    <property type="entry name" value="F-box_dom"/>
</dbReference>
<feature type="domain" description="F-box" evidence="2">
    <location>
        <begin position="363"/>
        <end position="410"/>
    </location>
</feature>
<protein>
    <submittedName>
        <fullName evidence="3">FGENESH: predicted gene_6.299 protein</fullName>
    </submittedName>
</protein>
<keyword evidence="4" id="KW-1185">Reference proteome</keyword>